<dbReference type="NCBIfam" id="TIGR02167">
    <property type="entry name" value="Liste_lipo_26"/>
    <property type="match status" value="2"/>
</dbReference>
<name>A0A383F7J9_9ZZZZ</name>
<gene>
    <name evidence="1" type="ORF">METZ01_LOCUS517823</name>
</gene>
<feature type="non-terminal residue" evidence="1">
    <location>
        <position position="227"/>
    </location>
</feature>
<evidence type="ECO:0000313" key="1">
    <source>
        <dbReference type="EMBL" id="SVE64969.1"/>
    </source>
</evidence>
<dbReference type="AlphaFoldDB" id="A0A383F7J9"/>
<dbReference type="InterPro" id="IPR011889">
    <property type="entry name" value="Liste_lipo_26"/>
</dbReference>
<proteinExistence type="predicted"/>
<protein>
    <recommendedName>
        <fullName evidence="2">BspA family leucine-rich repeat surface protein</fullName>
    </recommendedName>
</protein>
<accession>A0A383F7J9</accession>
<sequence>VWESFIPRGFNEDIGTWDTGNVTDMSNMFYGGGSASSGWGPLSFNQNIGNWDTSKVTSMFRMFMSGDGSVFNNGQTTSGAGTNPLYWDTSKVQNMHSMFHNAGAFNQYIGNWDTRSVINTTPIADAGAAETVNTHIGGFVEMFNQANAFNNGFAAGDDSADNKLEWNLTSVCDEYDECPIRITSLNYMFGASGSSPAFNSDIGSWDTSDVKFFDNMFASSKSFNRDI</sequence>
<organism evidence="1">
    <name type="scientific">marine metagenome</name>
    <dbReference type="NCBI Taxonomy" id="408172"/>
    <lineage>
        <taxon>unclassified sequences</taxon>
        <taxon>metagenomes</taxon>
        <taxon>ecological metagenomes</taxon>
    </lineage>
</organism>
<evidence type="ECO:0008006" key="2">
    <source>
        <dbReference type="Google" id="ProtNLM"/>
    </source>
</evidence>
<dbReference type="Pfam" id="PF03382">
    <property type="entry name" value="DUF285"/>
    <property type="match status" value="3"/>
</dbReference>
<feature type="non-terminal residue" evidence="1">
    <location>
        <position position="1"/>
    </location>
</feature>
<dbReference type="EMBL" id="UINC01232131">
    <property type="protein sequence ID" value="SVE64969.1"/>
    <property type="molecule type" value="Genomic_DNA"/>
</dbReference>
<dbReference type="InterPro" id="IPR005046">
    <property type="entry name" value="DUF285"/>
</dbReference>
<reference evidence="1" key="1">
    <citation type="submission" date="2018-05" db="EMBL/GenBank/DDBJ databases">
        <authorList>
            <person name="Lanie J.A."/>
            <person name="Ng W.-L."/>
            <person name="Kazmierczak K.M."/>
            <person name="Andrzejewski T.M."/>
            <person name="Davidsen T.M."/>
            <person name="Wayne K.J."/>
            <person name="Tettelin H."/>
            <person name="Glass J.I."/>
            <person name="Rusch D."/>
            <person name="Podicherti R."/>
            <person name="Tsui H.-C.T."/>
            <person name="Winkler M.E."/>
        </authorList>
    </citation>
    <scope>NUCLEOTIDE SEQUENCE</scope>
</reference>